<dbReference type="PANTHER" id="PTHR44051">
    <property type="entry name" value="GLUTATHIONE S-TRANSFERASE-RELATED"/>
    <property type="match status" value="1"/>
</dbReference>
<dbReference type="SUPFAM" id="SSF47616">
    <property type="entry name" value="GST C-terminal domain-like"/>
    <property type="match status" value="1"/>
</dbReference>
<keyword evidence="3" id="KW-0732">Signal</keyword>
<comment type="similarity">
    <text evidence="1 2">Belongs to the GST superfamily.</text>
</comment>
<dbReference type="PROSITE" id="PS50404">
    <property type="entry name" value="GST_NTER"/>
    <property type="match status" value="1"/>
</dbReference>
<comment type="caution">
    <text evidence="6">The sequence shown here is derived from an EMBL/GenBank/DDBJ whole genome shotgun (WGS) entry which is preliminary data.</text>
</comment>
<dbReference type="AlphaFoldDB" id="A0A9W7ED56"/>
<proteinExistence type="inferred from homology"/>
<evidence type="ECO:0000256" key="2">
    <source>
        <dbReference type="RuleBase" id="RU003494"/>
    </source>
</evidence>
<dbReference type="Gene3D" id="3.40.30.10">
    <property type="entry name" value="Glutaredoxin"/>
    <property type="match status" value="1"/>
</dbReference>
<evidence type="ECO:0000313" key="6">
    <source>
        <dbReference type="EMBL" id="GMH73685.1"/>
    </source>
</evidence>
<dbReference type="Proteomes" id="UP001165082">
    <property type="component" value="Unassembled WGS sequence"/>
</dbReference>
<dbReference type="PROSITE" id="PS50405">
    <property type="entry name" value="GST_CTER"/>
    <property type="match status" value="1"/>
</dbReference>
<dbReference type="EMBL" id="BRXZ01001541">
    <property type="protein sequence ID" value="GMH73685.1"/>
    <property type="molecule type" value="Genomic_DNA"/>
</dbReference>
<dbReference type="CDD" id="cd00299">
    <property type="entry name" value="GST_C_family"/>
    <property type="match status" value="1"/>
</dbReference>
<name>A0A9W7ED56_9STRA</name>
<evidence type="ECO:0000256" key="3">
    <source>
        <dbReference type="SAM" id="SignalP"/>
    </source>
</evidence>
<dbReference type="Gene3D" id="1.20.1050.10">
    <property type="match status" value="1"/>
</dbReference>
<dbReference type="InterPro" id="IPR010987">
    <property type="entry name" value="Glutathione-S-Trfase_C-like"/>
</dbReference>
<dbReference type="PROSITE" id="PS51257">
    <property type="entry name" value="PROKAR_LIPOPROTEIN"/>
    <property type="match status" value="1"/>
</dbReference>
<dbReference type="InterPro" id="IPR004045">
    <property type="entry name" value="Glutathione_S-Trfase_N"/>
</dbReference>
<dbReference type="OrthoDB" id="422574at2759"/>
<gene>
    <name evidence="6" type="ORF">TrRE_jg8970</name>
</gene>
<organism evidence="6 7">
    <name type="scientific">Triparma retinervis</name>
    <dbReference type="NCBI Taxonomy" id="2557542"/>
    <lineage>
        <taxon>Eukaryota</taxon>
        <taxon>Sar</taxon>
        <taxon>Stramenopiles</taxon>
        <taxon>Ochrophyta</taxon>
        <taxon>Bolidophyceae</taxon>
        <taxon>Parmales</taxon>
        <taxon>Triparmaceae</taxon>
        <taxon>Triparma</taxon>
    </lineage>
</organism>
<dbReference type="Pfam" id="PF02798">
    <property type="entry name" value="GST_N"/>
    <property type="match status" value="1"/>
</dbReference>
<protein>
    <recommendedName>
        <fullName evidence="8">Glutathione S-transferase</fullName>
    </recommendedName>
</protein>
<evidence type="ECO:0000256" key="1">
    <source>
        <dbReference type="ARBA" id="ARBA00007409"/>
    </source>
</evidence>
<feature type="chain" id="PRO_5040991783" description="Glutathione S-transferase" evidence="3">
    <location>
        <begin position="22"/>
        <end position="239"/>
    </location>
</feature>
<keyword evidence="7" id="KW-1185">Reference proteome</keyword>
<dbReference type="SUPFAM" id="SSF52833">
    <property type="entry name" value="Thioredoxin-like"/>
    <property type="match status" value="1"/>
</dbReference>
<dbReference type="InterPro" id="IPR036249">
    <property type="entry name" value="Thioredoxin-like_sf"/>
</dbReference>
<dbReference type="PANTHER" id="PTHR44051:SF8">
    <property type="entry name" value="GLUTATHIONE S-TRANSFERASE GSTA"/>
    <property type="match status" value="1"/>
</dbReference>
<reference evidence="6" key="1">
    <citation type="submission" date="2022-07" db="EMBL/GenBank/DDBJ databases">
        <title>Genome analysis of Parmales, a sister group of diatoms, reveals the evolutionary specialization of diatoms from phago-mixotrophs to photoautotrophs.</title>
        <authorList>
            <person name="Ban H."/>
            <person name="Sato S."/>
            <person name="Yoshikawa S."/>
            <person name="Kazumasa Y."/>
            <person name="Nakamura Y."/>
            <person name="Ichinomiya M."/>
            <person name="Saitoh K."/>
            <person name="Sato N."/>
            <person name="Blanc-Mathieu R."/>
            <person name="Endo H."/>
            <person name="Kuwata A."/>
            <person name="Ogata H."/>
        </authorList>
    </citation>
    <scope>NUCLEOTIDE SEQUENCE</scope>
</reference>
<evidence type="ECO:0000259" key="5">
    <source>
        <dbReference type="PROSITE" id="PS50405"/>
    </source>
</evidence>
<dbReference type="InterPro" id="IPR036282">
    <property type="entry name" value="Glutathione-S-Trfase_C_sf"/>
</dbReference>
<evidence type="ECO:0000313" key="7">
    <source>
        <dbReference type="Proteomes" id="UP001165082"/>
    </source>
</evidence>
<accession>A0A9W7ED56</accession>
<dbReference type="InterPro" id="IPR004046">
    <property type="entry name" value="GST_C"/>
</dbReference>
<evidence type="ECO:0008006" key="8">
    <source>
        <dbReference type="Google" id="ProtNLM"/>
    </source>
</evidence>
<feature type="domain" description="GST C-terminal" evidence="5">
    <location>
        <begin position="82"/>
        <end position="218"/>
    </location>
</feature>
<feature type="signal peptide" evidence="3">
    <location>
        <begin position="1"/>
        <end position="21"/>
    </location>
</feature>
<sequence>MLANVKLLLIVLITAVSTSCALVDTSLHLFGSQGSRSPLVNWYLDELDLSYTQLPPRPNPHPFNQVPCLVDGPVDDLSTCSPIWESGAILLHIATKYDPNYSIEKHAPWVVFANSALDPICFREDSNGRVLGTSLDKPNKKIAVLEEMLADSDYIVDNKFSVADVAIASYLNYVPLFNGDSVSLRGIPNVVRYMQRCAEREKFGGAFGGQHRDMVRGLCGKWLVEGKGGNADKKMFGIF</sequence>
<feature type="domain" description="GST N-terminal" evidence="4">
    <location>
        <begin position="1"/>
        <end position="101"/>
    </location>
</feature>
<dbReference type="Pfam" id="PF00043">
    <property type="entry name" value="GST_C"/>
    <property type="match status" value="1"/>
</dbReference>
<evidence type="ECO:0000259" key="4">
    <source>
        <dbReference type="PROSITE" id="PS50404"/>
    </source>
</evidence>